<evidence type="ECO:0000256" key="4">
    <source>
        <dbReference type="ARBA" id="ARBA00022741"/>
    </source>
</evidence>
<evidence type="ECO:0000256" key="10">
    <source>
        <dbReference type="SAM" id="Coils"/>
    </source>
</evidence>
<keyword evidence="6" id="KW-0067">ATP-binding</keyword>
<evidence type="ECO:0000256" key="6">
    <source>
        <dbReference type="ARBA" id="ARBA00022840"/>
    </source>
</evidence>
<sequence length="567" mass="62683">MLQHLYIRNFALIEELSVSFDKGLTIVTGQTGAGKSVLIGALNQVLGARASTDMIRSGTEKAVIEATLSVRNRTELDTLLEETGIEPGPEIILRREINLRGSSRCFINDTPCPLQILRQTGDRLIDLHGQHEHQLLLRQETHISMLDAFAGLTPEVEHYRALLEKFRDQKKKMIQLRQEAGEMQKQKDMLQYQLNELDSLGLRHGEDEELEEEINILENAETLFESCSSLKALLYDNETSAFVQLSEALHTLQNIATIDKTLETSMEDLQGATSIVEELSRTFRNYTQQLEFNPSRLDDLRQRQHQLQKITKKYARPLPDLILYRDAITARLDDQASYDENISLLEGKLEALAGKLSGIAEKLHDKRKTASLELSRTITGELSKLGIPYSVLPVNISLAESPDGELTVHATKCRALCDGADIVEFMISTNPGEAPRPLQKTASGGEISRIMLAIKTALASSTSLPILIFDEIDTGISGTVAEAVGKSLKALAGLHQIIAITHLPQIAAMADNHLFVEKKVSSSRTRSMVRSLDRKEHVHAVAQLIGGNQPSDATMKVAAQMVDSAGT</sequence>
<dbReference type="AlphaFoldDB" id="A0A831WP12"/>
<comment type="similarity">
    <text evidence="2 9">Belongs to the RecN family.</text>
</comment>
<evidence type="ECO:0000256" key="8">
    <source>
        <dbReference type="ARBA" id="ARBA00033408"/>
    </source>
</evidence>
<dbReference type="GO" id="GO:0043590">
    <property type="term" value="C:bacterial nucleoid"/>
    <property type="evidence" value="ECO:0007669"/>
    <property type="project" value="TreeGrafter"/>
</dbReference>
<dbReference type="NCBIfam" id="NF008121">
    <property type="entry name" value="PRK10869.1"/>
    <property type="match status" value="1"/>
</dbReference>
<keyword evidence="4" id="KW-0547">Nucleotide-binding</keyword>
<evidence type="ECO:0000259" key="11">
    <source>
        <dbReference type="SMART" id="SM00382"/>
    </source>
</evidence>
<dbReference type="CDD" id="cd03241">
    <property type="entry name" value="ABC_RecN"/>
    <property type="match status" value="2"/>
</dbReference>
<dbReference type="GO" id="GO:0005524">
    <property type="term" value="F:ATP binding"/>
    <property type="evidence" value="ECO:0007669"/>
    <property type="project" value="UniProtKB-KW"/>
</dbReference>
<proteinExistence type="inferred from homology"/>
<dbReference type="EMBL" id="DSBW01000129">
    <property type="protein sequence ID" value="HED31163.1"/>
    <property type="molecule type" value="Genomic_DNA"/>
</dbReference>
<evidence type="ECO:0000256" key="3">
    <source>
        <dbReference type="ARBA" id="ARBA00021315"/>
    </source>
</evidence>
<evidence type="ECO:0000256" key="9">
    <source>
        <dbReference type="PIRNR" id="PIRNR003128"/>
    </source>
</evidence>
<dbReference type="FunFam" id="3.40.50.300:FF:000319">
    <property type="entry name" value="DNA repair protein RecN"/>
    <property type="match status" value="1"/>
</dbReference>
<evidence type="ECO:0000313" key="12">
    <source>
        <dbReference type="EMBL" id="HED31163.1"/>
    </source>
</evidence>
<dbReference type="InterPro" id="IPR004604">
    <property type="entry name" value="DNA_recomb/repair_RecN"/>
</dbReference>
<evidence type="ECO:0000256" key="7">
    <source>
        <dbReference type="ARBA" id="ARBA00023204"/>
    </source>
</evidence>
<dbReference type="SMART" id="SM00382">
    <property type="entry name" value="AAA"/>
    <property type="match status" value="1"/>
</dbReference>
<accession>A0A831WP12</accession>
<feature type="coiled-coil region" evidence="10">
    <location>
        <begin position="159"/>
        <end position="193"/>
    </location>
</feature>
<protein>
    <recommendedName>
        <fullName evidence="3 9">DNA repair protein RecN</fullName>
    </recommendedName>
    <alternativeName>
        <fullName evidence="8 9">Recombination protein N</fullName>
    </alternativeName>
</protein>
<evidence type="ECO:0000256" key="5">
    <source>
        <dbReference type="ARBA" id="ARBA00022763"/>
    </source>
</evidence>
<organism evidence="12">
    <name type="scientific">Prosthecochloris aestuarii</name>
    <dbReference type="NCBI Taxonomy" id="1102"/>
    <lineage>
        <taxon>Bacteria</taxon>
        <taxon>Pseudomonadati</taxon>
        <taxon>Chlorobiota</taxon>
        <taxon>Chlorobiia</taxon>
        <taxon>Chlorobiales</taxon>
        <taxon>Chlorobiaceae</taxon>
        <taxon>Prosthecochloris</taxon>
    </lineage>
</organism>
<gene>
    <name evidence="12" type="primary">recN</name>
    <name evidence="12" type="ORF">ENN50_05690</name>
</gene>
<dbReference type="InterPro" id="IPR003593">
    <property type="entry name" value="AAA+_ATPase"/>
</dbReference>
<dbReference type="GO" id="GO:0006310">
    <property type="term" value="P:DNA recombination"/>
    <property type="evidence" value="ECO:0007669"/>
    <property type="project" value="InterPro"/>
</dbReference>
<dbReference type="InterPro" id="IPR027417">
    <property type="entry name" value="P-loop_NTPase"/>
</dbReference>
<dbReference type="PIRSF" id="PIRSF003128">
    <property type="entry name" value="RecN"/>
    <property type="match status" value="1"/>
</dbReference>
<dbReference type="GO" id="GO:0006281">
    <property type="term" value="P:DNA repair"/>
    <property type="evidence" value="ECO:0007669"/>
    <property type="project" value="UniProtKB-KW"/>
</dbReference>
<name>A0A831WP12_PROAE</name>
<comment type="caution">
    <text evidence="12">The sequence shown here is derived from an EMBL/GenBank/DDBJ whole genome shotgun (WGS) entry which is preliminary data.</text>
</comment>
<dbReference type="GO" id="GO:0009432">
    <property type="term" value="P:SOS response"/>
    <property type="evidence" value="ECO:0007669"/>
    <property type="project" value="TreeGrafter"/>
</dbReference>
<dbReference type="NCBIfam" id="TIGR00634">
    <property type="entry name" value="recN"/>
    <property type="match status" value="1"/>
</dbReference>
<feature type="domain" description="AAA+ ATPase" evidence="11">
    <location>
        <begin position="21"/>
        <end position="520"/>
    </location>
</feature>
<dbReference type="InterPro" id="IPR003395">
    <property type="entry name" value="RecF/RecN/SMC_N"/>
</dbReference>
<comment type="function">
    <text evidence="1 9">May be involved in recombinational repair of damaged DNA.</text>
</comment>
<evidence type="ECO:0000256" key="2">
    <source>
        <dbReference type="ARBA" id="ARBA00009441"/>
    </source>
</evidence>
<keyword evidence="10" id="KW-0175">Coiled coil</keyword>
<reference evidence="12" key="1">
    <citation type="journal article" date="2020" name="mSystems">
        <title>Genome- and Community-Level Interaction Insights into Carbon Utilization and Element Cycling Functions of Hydrothermarchaeota in Hydrothermal Sediment.</title>
        <authorList>
            <person name="Zhou Z."/>
            <person name="Liu Y."/>
            <person name="Xu W."/>
            <person name="Pan J."/>
            <person name="Luo Z.H."/>
            <person name="Li M."/>
        </authorList>
    </citation>
    <scope>NUCLEOTIDE SEQUENCE [LARGE SCALE GENOMIC DNA]</scope>
    <source>
        <strain evidence="12">SpSt-1181</strain>
    </source>
</reference>
<dbReference type="PANTHER" id="PTHR11059">
    <property type="entry name" value="DNA REPAIR PROTEIN RECN"/>
    <property type="match status" value="1"/>
</dbReference>
<keyword evidence="7 9" id="KW-0234">DNA repair</keyword>
<dbReference type="PANTHER" id="PTHR11059:SF0">
    <property type="entry name" value="DNA REPAIR PROTEIN RECN"/>
    <property type="match status" value="1"/>
</dbReference>
<dbReference type="Gene3D" id="3.40.50.300">
    <property type="entry name" value="P-loop containing nucleotide triphosphate hydrolases"/>
    <property type="match status" value="2"/>
</dbReference>
<keyword evidence="5 9" id="KW-0227">DNA damage</keyword>
<dbReference type="Proteomes" id="UP000886335">
    <property type="component" value="Unassembled WGS sequence"/>
</dbReference>
<dbReference type="Pfam" id="PF02463">
    <property type="entry name" value="SMC_N"/>
    <property type="match status" value="1"/>
</dbReference>
<dbReference type="SUPFAM" id="SSF52540">
    <property type="entry name" value="P-loop containing nucleoside triphosphate hydrolases"/>
    <property type="match status" value="2"/>
</dbReference>
<evidence type="ECO:0000256" key="1">
    <source>
        <dbReference type="ARBA" id="ARBA00003618"/>
    </source>
</evidence>